<evidence type="ECO:0000313" key="2">
    <source>
        <dbReference type="Proteomes" id="UP000001137"/>
    </source>
</evidence>
<reference evidence="1 2" key="1">
    <citation type="submission" date="2007-10" db="EMBL/GenBank/DDBJ databases">
        <title>Complete sequence of Caldivirga maquilingensis IC-167.</title>
        <authorList>
            <consortium name="US DOE Joint Genome Institute"/>
            <person name="Copeland A."/>
            <person name="Lucas S."/>
            <person name="Lapidus A."/>
            <person name="Barry K."/>
            <person name="Glavina del Rio T."/>
            <person name="Dalin E."/>
            <person name="Tice H."/>
            <person name="Pitluck S."/>
            <person name="Saunders E."/>
            <person name="Brettin T."/>
            <person name="Bruce D."/>
            <person name="Detter J.C."/>
            <person name="Han C."/>
            <person name="Schmutz J."/>
            <person name="Larimer F."/>
            <person name="Land M."/>
            <person name="Hauser L."/>
            <person name="Kyrpides N."/>
            <person name="Ivanova N."/>
            <person name="Biddle J.F."/>
            <person name="Zhang Z."/>
            <person name="Fitz-Gibbon S.T."/>
            <person name="Lowe T.M."/>
            <person name="Saltikov C."/>
            <person name="House C.H."/>
            <person name="Richardson P."/>
        </authorList>
    </citation>
    <scope>NUCLEOTIDE SEQUENCE [LARGE SCALE GENOMIC DNA]</scope>
    <source>
        <strain evidence="2">ATCC 700844 / DSM 13496 / JCM 10307 / IC-167</strain>
    </source>
</reference>
<keyword evidence="2" id="KW-1185">Reference proteome</keyword>
<dbReference type="GeneID" id="69064527"/>
<dbReference type="EMBL" id="CP000852">
    <property type="protein sequence ID" value="ABW01255.1"/>
    <property type="molecule type" value="Genomic_DNA"/>
</dbReference>
<name>A8MBR2_CALMQ</name>
<gene>
    <name evidence="1" type="ordered locus">Cmaq_0410</name>
</gene>
<organism evidence="1 2">
    <name type="scientific">Caldivirga maquilingensis (strain ATCC 700844 / DSM 13496 / JCM 10307 / IC-167)</name>
    <dbReference type="NCBI Taxonomy" id="397948"/>
    <lineage>
        <taxon>Archaea</taxon>
        <taxon>Thermoproteota</taxon>
        <taxon>Thermoprotei</taxon>
        <taxon>Thermoproteales</taxon>
        <taxon>Thermoproteaceae</taxon>
        <taxon>Caldivirga</taxon>
    </lineage>
</organism>
<sequence>MTLGLVRRVTEGGEEYFELTELGKNITTAPWPWGPWGWRGPGPGPWGFGPWGGRRRGAPPYWPW</sequence>
<dbReference type="KEGG" id="cma:Cmaq_0410"/>
<accession>A8MBR2</accession>
<proteinExistence type="predicted"/>
<dbReference type="AlphaFoldDB" id="A8MBR2"/>
<dbReference type="Proteomes" id="UP000001137">
    <property type="component" value="Chromosome"/>
</dbReference>
<protein>
    <submittedName>
        <fullName evidence="1">Uncharacterized protein</fullName>
    </submittedName>
</protein>
<dbReference type="HOGENOM" id="CLU_2856903_0_0_2"/>
<dbReference type="RefSeq" id="WP_012185475.1">
    <property type="nucleotide sequence ID" value="NC_009954.1"/>
</dbReference>
<evidence type="ECO:0000313" key="1">
    <source>
        <dbReference type="EMBL" id="ABW01255.1"/>
    </source>
</evidence>